<dbReference type="InterPro" id="IPR022409">
    <property type="entry name" value="PKD/Chitinase_dom"/>
</dbReference>
<feature type="signal peptide" evidence="1">
    <location>
        <begin position="1"/>
        <end position="20"/>
    </location>
</feature>
<evidence type="ECO:0000313" key="3">
    <source>
        <dbReference type="EMBL" id="SMG30273.1"/>
    </source>
</evidence>
<feature type="domain" description="PKD" evidence="2">
    <location>
        <begin position="56"/>
        <end position="94"/>
    </location>
</feature>
<dbReference type="PANTHER" id="PTHR46513">
    <property type="entry name" value="VITELLOGENIN RECEPTOR-LIKE PROTEIN-RELATED-RELATED"/>
    <property type="match status" value="1"/>
</dbReference>
<dbReference type="PANTHER" id="PTHR46513:SF13">
    <property type="entry name" value="EGF-LIKE DOMAIN-CONTAINING PROTEIN"/>
    <property type="match status" value="1"/>
</dbReference>
<dbReference type="GO" id="GO:0005886">
    <property type="term" value="C:plasma membrane"/>
    <property type="evidence" value="ECO:0007669"/>
    <property type="project" value="TreeGrafter"/>
</dbReference>
<dbReference type="SMART" id="SM00089">
    <property type="entry name" value="PKD"/>
    <property type="match status" value="1"/>
</dbReference>
<dbReference type="InterPro" id="IPR011042">
    <property type="entry name" value="6-blade_b-propeller_TolB-like"/>
</dbReference>
<dbReference type="PROSITE" id="PS51120">
    <property type="entry name" value="LDLRB"/>
    <property type="match status" value="2"/>
</dbReference>
<evidence type="ECO:0000313" key="4">
    <source>
        <dbReference type="Proteomes" id="UP000193804"/>
    </source>
</evidence>
<dbReference type="GO" id="GO:0042813">
    <property type="term" value="F:Wnt receptor activity"/>
    <property type="evidence" value="ECO:0007669"/>
    <property type="project" value="TreeGrafter"/>
</dbReference>
<dbReference type="SUPFAM" id="SSF49299">
    <property type="entry name" value="PKD domain"/>
    <property type="match status" value="1"/>
</dbReference>
<organism evidence="3 4">
    <name type="scientific">Marivirga sericea</name>
    <dbReference type="NCBI Taxonomy" id="1028"/>
    <lineage>
        <taxon>Bacteria</taxon>
        <taxon>Pseudomonadati</taxon>
        <taxon>Bacteroidota</taxon>
        <taxon>Cytophagia</taxon>
        <taxon>Cytophagales</taxon>
        <taxon>Marivirgaceae</taxon>
        <taxon>Marivirga</taxon>
    </lineage>
</organism>
<dbReference type="Gene3D" id="2.120.10.30">
    <property type="entry name" value="TolB, C-terminal domain"/>
    <property type="match status" value="2"/>
</dbReference>
<dbReference type="InterPro" id="IPR050778">
    <property type="entry name" value="Cueball_EGF_LRP_Nidogen"/>
</dbReference>
<dbReference type="SMART" id="SM00135">
    <property type="entry name" value="LY"/>
    <property type="match status" value="5"/>
</dbReference>
<reference evidence="4" key="1">
    <citation type="submission" date="2017-04" db="EMBL/GenBank/DDBJ databases">
        <authorList>
            <person name="Varghese N."/>
            <person name="Submissions S."/>
        </authorList>
    </citation>
    <scope>NUCLEOTIDE SEQUENCE [LARGE SCALE GENOMIC DNA]</scope>
    <source>
        <strain evidence="4">DSM 4125</strain>
    </source>
</reference>
<dbReference type="InterPro" id="IPR013783">
    <property type="entry name" value="Ig-like_fold"/>
</dbReference>
<dbReference type="GO" id="GO:0017147">
    <property type="term" value="F:Wnt-protein binding"/>
    <property type="evidence" value="ECO:0007669"/>
    <property type="project" value="TreeGrafter"/>
</dbReference>
<dbReference type="EMBL" id="FXAW01000003">
    <property type="protein sequence ID" value="SMG30273.1"/>
    <property type="molecule type" value="Genomic_DNA"/>
</dbReference>
<dbReference type="Pfam" id="PF18911">
    <property type="entry name" value="PKD_4"/>
    <property type="match status" value="1"/>
</dbReference>
<dbReference type="AlphaFoldDB" id="A0A1X7JPS7"/>
<keyword evidence="4" id="KW-1185">Reference proteome</keyword>
<dbReference type="Gene3D" id="2.60.40.10">
    <property type="entry name" value="Immunoglobulins"/>
    <property type="match status" value="1"/>
</dbReference>
<keyword evidence="1" id="KW-0732">Signal</keyword>
<name>A0A1X7JPS7_9BACT</name>
<dbReference type="InterPro" id="IPR000033">
    <property type="entry name" value="LDLR_classB_rpt"/>
</dbReference>
<dbReference type="Proteomes" id="UP000193804">
    <property type="component" value="Unassembled WGS sequence"/>
</dbReference>
<proteinExistence type="predicted"/>
<accession>A0A1X7JPS7</accession>
<feature type="chain" id="PRO_5012485425" evidence="1">
    <location>
        <begin position="21"/>
        <end position="379"/>
    </location>
</feature>
<dbReference type="STRING" id="1028.SAMN05661096_01956"/>
<evidence type="ECO:0000256" key="1">
    <source>
        <dbReference type="SAM" id="SignalP"/>
    </source>
</evidence>
<dbReference type="RefSeq" id="WP_085516864.1">
    <property type="nucleotide sequence ID" value="NZ_FXAW01000003.1"/>
</dbReference>
<dbReference type="SUPFAM" id="SSF63829">
    <property type="entry name" value="Calcium-dependent phosphotriesterase"/>
    <property type="match status" value="1"/>
</dbReference>
<dbReference type="PROSITE" id="PS50093">
    <property type="entry name" value="PKD"/>
    <property type="match status" value="1"/>
</dbReference>
<dbReference type="InterPro" id="IPR000601">
    <property type="entry name" value="PKD_dom"/>
</dbReference>
<evidence type="ECO:0000259" key="2">
    <source>
        <dbReference type="PROSITE" id="PS50093"/>
    </source>
</evidence>
<dbReference type="OrthoDB" id="3965347at2"/>
<sequence>MRYILIILFTALLGACSSIDDDFPVPPASTVSKFSVEVLNEDERRVQFTNESIIPENAGSASYTWSFGDGTTSSEVSPVHTYEAFGEYEVKLVVLTTSSGEIKESAQELALLQSVDIDFTLYYMDSDMLQIIGVGEQNVTADLNGFGNGLAIDRDGGKLYYADDDNLSLNMMNLDGSSPEVLYEGVTGIGSVAVDTESGKVYWTNRTDGVVQRGNLDGSGSVETVIEGLELPEGIAVYNGKIYVSDVNVPPVGENIYVANTNGSGLEIFVAGSWGYGMAVDPVNQKLYFGDQAVYDDPEDNRLKSVSLNDNSDIVTVATIEPIGANGSRTYGISINTEESKVYWADRSAGRIKSANFDGSGIETVLVAEGSPRGLALNF</sequence>
<dbReference type="CDD" id="cd00146">
    <property type="entry name" value="PKD"/>
    <property type="match status" value="1"/>
</dbReference>
<protein>
    <submittedName>
        <fullName evidence="3">PKD domain-containing protein</fullName>
    </submittedName>
</protein>
<gene>
    <name evidence="3" type="ORF">SAMN05661096_01956</name>
</gene>
<dbReference type="PROSITE" id="PS51257">
    <property type="entry name" value="PROKAR_LIPOPROTEIN"/>
    <property type="match status" value="1"/>
</dbReference>
<dbReference type="InterPro" id="IPR035986">
    <property type="entry name" value="PKD_dom_sf"/>
</dbReference>
<dbReference type="GO" id="GO:0060070">
    <property type="term" value="P:canonical Wnt signaling pathway"/>
    <property type="evidence" value="ECO:0007669"/>
    <property type="project" value="TreeGrafter"/>
</dbReference>